<evidence type="ECO:0000256" key="1">
    <source>
        <dbReference type="SAM" id="MobiDB-lite"/>
    </source>
</evidence>
<dbReference type="AlphaFoldDB" id="A0A8H7U1G1"/>
<reference evidence="2" key="2">
    <citation type="journal article" name="Front. Microbiol.">
        <title>Degradative Capacity of Two Strains of Rhodonia placenta: From Phenotype to Genotype.</title>
        <authorList>
            <person name="Kolle M."/>
            <person name="Horta M.A.C."/>
            <person name="Nowrousian M."/>
            <person name="Ohm R.A."/>
            <person name="Benz J.P."/>
            <person name="Pilgard A."/>
        </authorList>
    </citation>
    <scope>NUCLEOTIDE SEQUENCE</scope>
    <source>
        <strain evidence="2">FPRL280</strain>
    </source>
</reference>
<feature type="region of interest" description="Disordered" evidence="1">
    <location>
        <begin position="1"/>
        <end position="36"/>
    </location>
</feature>
<evidence type="ECO:0000313" key="3">
    <source>
        <dbReference type="Proteomes" id="UP000639403"/>
    </source>
</evidence>
<dbReference type="Proteomes" id="UP000639403">
    <property type="component" value="Unassembled WGS sequence"/>
</dbReference>
<proteinExistence type="predicted"/>
<accession>A0A8H7U1G1</accession>
<gene>
    <name evidence="2" type="ORF">IEO21_06315</name>
</gene>
<dbReference type="EMBL" id="JADOXO010000137">
    <property type="protein sequence ID" value="KAF9812231.1"/>
    <property type="molecule type" value="Genomic_DNA"/>
</dbReference>
<reference evidence="2" key="1">
    <citation type="submission" date="2020-11" db="EMBL/GenBank/DDBJ databases">
        <authorList>
            <person name="Koelle M."/>
            <person name="Horta M.A.C."/>
            <person name="Nowrousian M."/>
            <person name="Ohm R.A."/>
            <person name="Benz P."/>
            <person name="Pilgard A."/>
        </authorList>
    </citation>
    <scope>NUCLEOTIDE SEQUENCE</scope>
    <source>
        <strain evidence="2">FPRL280</strain>
    </source>
</reference>
<feature type="compositionally biased region" description="Low complexity" evidence="1">
    <location>
        <begin position="120"/>
        <end position="131"/>
    </location>
</feature>
<evidence type="ECO:0000313" key="2">
    <source>
        <dbReference type="EMBL" id="KAF9812231.1"/>
    </source>
</evidence>
<comment type="caution">
    <text evidence="2">The sequence shown here is derived from an EMBL/GenBank/DDBJ whole genome shotgun (WGS) entry which is preliminary data.</text>
</comment>
<name>A0A8H7U1G1_9APHY</name>
<feature type="compositionally biased region" description="Pro residues" evidence="1">
    <location>
        <begin position="24"/>
        <end position="34"/>
    </location>
</feature>
<organism evidence="2 3">
    <name type="scientific">Rhodonia placenta</name>
    <dbReference type="NCBI Taxonomy" id="104341"/>
    <lineage>
        <taxon>Eukaryota</taxon>
        <taxon>Fungi</taxon>
        <taxon>Dikarya</taxon>
        <taxon>Basidiomycota</taxon>
        <taxon>Agaricomycotina</taxon>
        <taxon>Agaricomycetes</taxon>
        <taxon>Polyporales</taxon>
        <taxon>Adustoporiaceae</taxon>
        <taxon>Rhodonia</taxon>
    </lineage>
</organism>
<sequence>MIAPAATTGRPGPMSSVTSARPSTCPPYWGPPRASPRWRCSSRAVVPSRRRGLLGPPALARGAGRRSVLLLSMTSPGMRLPCWARWRPPMLKTLKTTHRELRPLHGGASLGPSRPPPSSSSPTTSACTGGAVPPVALGRR</sequence>
<feature type="region of interest" description="Disordered" evidence="1">
    <location>
        <begin position="101"/>
        <end position="140"/>
    </location>
</feature>
<protein>
    <submittedName>
        <fullName evidence="2">Uncharacterized protein</fullName>
    </submittedName>
</protein>